<dbReference type="InterPro" id="IPR050164">
    <property type="entry name" value="Peptidase_C19"/>
</dbReference>
<comment type="caution">
    <text evidence="9">The sequence shown here is derived from an EMBL/GenBank/DDBJ whole genome shotgun (WGS) entry which is preliminary data.</text>
</comment>
<dbReference type="SUPFAM" id="SSF57850">
    <property type="entry name" value="RING/U-box"/>
    <property type="match status" value="1"/>
</dbReference>
<feature type="compositionally biased region" description="Basic and acidic residues" evidence="6">
    <location>
        <begin position="506"/>
        <end position="573"/>
    </location>
</feature>
<dbReference type="GO" id="GO:0004843">
    <property type="term" value="F:cysteine-type deubiquitinase activity"/>
    <property type="evidence" value="ECO:0007669"/>
    <property type="project" value="UniProtKB-UniRule"/>
</dbReference>
<evidence type="ECO:0000313" key="10">
    <source>
        <dbReference type="Proteomes" id="UP000284706"/>
    </source>
</evidence>
<dbReference type="EMBL" id="NHYE01001425">
    <property type="protein sequence ID" value="PPQ95457.1"/>
    <property type="molecule type" value="Genomic_DNA"/>
</dbReference>
<evidence type="ECO:0000259" key="7">
    <source>
        <dbReference type="PROSITE" id="PS50235"/>
    </source>
</evidence>
<evidence type="ECO:0000313" key="9">
    <source>
        <dbReference type="EMBL" id="PPQ95457.1"/>
    </source>
</evidence>
<dbReference type="PANTHER" id="PTHR24006">
    <property type="entry name" value="UBIQUITIN CARBOXYL-TERMINAL HYDROLASE"/>
    <property type="match status" value="1"/>
</dbReference>
<dbReference type="STRING" id="231916.A0A409XXH1"/>
<keyword evidence="1" id="KW-0479">Metal-binding</keyword>
<keyword evidence="2 4" id="KW-0863">Zinc-finger</keyword>
<dbReference type="PROSITE" id="PS50271">
    <property type="entry name" value="ZF_UBP"/>
    <property type="match status" value="1"/>
</dbReference>
<dbReference type="OrthoDB" id="289038at2759"/>
<evidence type="ECO:0000256" key="1">
    <source>
        <dbReference type="ARBA" id="ARBA00022723"/>
    </source>
</evidence>
<keyword evidence="5" id="KW-0645">Protease</keyword>
<dbReference type="GO" id="GO:0006508">
    <property type="term" value="P:proteolysis"/>
    <property type="evidence" value="ECO:0007669"/>
    <property type="project" value="UniProtKB-KW"/>
</dbReference>
<dbReference type="Pfam" id="PF00443">
    <property type="entry name" value="UCH"/>
    <property type="match status" value="1"/>
</dbReference>
<dbReference type="FunCoup" id="A0A409XXH1">
    <property type="interactions" value="196"/>
</dbReference>
<keyword evidence="5" id="KW-0378">Hydrolase</keyword>
<dbReference type="InterPro" id="IPR038765">
    <property type="entry name" value="Papain-like_cys_pep_sf"/>
</dbReference>
<evidence type="ECO:0000259" key="8">
    <source>
        <dbReference type="PROSITE" id="PS50271"/>
    </source>
</evidence>
<dbReference type="PROSITE" id="PS00973">
    <property type="entry name" value="USP_2"/>
    <property type="match status" value="1"/>
</dbReference>
<protein>
    <recommendedName>
        <fullName evidence="5">Ubiquitin carboxyl-terminal hydrolase</fullName>
        <ecNumber evidence="5">3.4.19.12</ecNumber>
    </recommendedName>
</protein>
<dbReference type="GO" id="GO:0016579">
    <property type="term" value="P:protein deubiquitination"/>
    <property type="evidence" value="ECO:0007669"/>
    <property type="project" value="InterPro"/>
</dbReference>
<dbReference type="InterPro" id="IPR001607">
    <property type="entry name" value="Znf_UBP"/>
</dbReference>
<dbReference type="AlphaFoldDB" id="A0A409XXH1"/>
<reference evidence="9 10" key="1">
    <citation type="journal article" date="2018" name="Evol. Lett.">
        <title>Horizontal gene cluster transfer increased hallucinogenic mushroom diversity.</title>
        <authorList>
            <person name="Reynolds H.T."/>
            <person name="Vijayakumar V."/>
            <person name="Gluck-Thaler E."/>
            <person name="Korotkin H.B."/>
            <person name="Matheny P.B."/>
            <person name="Slot J.C."/>
        </authorList>
    </citation>
    <scope>NUCLEOTIDE SEQUENCE [LARGE SCALE GENOMIC DNA]</scope>
    <source>
        <strain evidence="9 10">SRW20</strain>
    </source>
</reference>
<keyword evidence="3" id="KW-0862">Zinc</keyword>
<feature type="region of interest" description="Disordered" evidence="6">
    <location>
        <begin position="506"/>
        <end position="587"/>
    </location>
</feature>
<evidence type="ECO:0000256" key="2">
    <source>
        <dbReference type="ARBA" id="ARBA00022771"/>
    </source>
</evidence>
<accession>A0A409XXH1</accession>
<proteinExistence type="inferred from homology"/>
<dbReference type="InterPro" id="IPR028889">
    <property type="entry name" value="USP"/>
</dbReference>
<sequence>MPSSSSSSCPHVAVALGGAGDGELSVRDANSVAGKYTSVVTWAAYRSMSASASGSGLNGRPTKRRKCSFIGCWHEGHMRQHLKTSGHQFCVDSRSGSVYCTECEDFIYNHKLEKLQLRATVAAEEKLSKAQSSKSIREPYKPWTPNAKELEALQGAEPIPCHGRRGLLNLGQTCYMNVVLQCFIHNPLLRNYFLSDKHNSKQCKTENCTSCEMDKLYAEIYSDSSTPYAPTTFLSTSWKASPPELSGYAQQDAHEFFMACVNHIHSTSRGCTNVSCNCIIHSTFAGSLQSDVCCGLCGSVRSTVDPVLDVSLELRGGGGGEGDTLGNCLRRFTQPEKLGKEYSCAKCAKASPEATKRFSIRKLPPVLAFQFKRFEHKTNDKSSARKIDTPVRFPAVLNMAPYTTQAIKANASNGPNGVNGHHGHGYPGRDAMCEYDLFAVINHEGGIDNGHYTNFARCKDEWFRFDDDKVTPSTLGACLASNAYMCFYVKRYLDYKPNTVPSYVRSREQEMMREKEVEKERAEHERTGTAERDAKELRLEREREREAKLEREREAREARERERERERKEREQASRLTDLDEELLSLS</sequence>
<keyword evidence="5" id="KW-0788">Thiol protease</keyword>
<dbReference type="Proteomes" id="UP000284706">
    <property type="component" value="Unassembled WGS sequence"/>
</dbReference>
<feature type="domain" description="UBP-type" evidence="8">
    <location>
        <begin position="7"/>
        <end position="130"/>
    </location>
</feature>
<keyword evidence="5" id="KW-0833">Ubl conjugation pathway</keyword>
<evidence type="ECO:0000256" key="5">
    <source>
        <dbReference type="RuleBase" id="RU366025"/>
    </source>
</evidence>
<dbReference type="Gene3D" id="3.30.40.10">
    <property type="entry name" value="Zinc/RING finger domain, C3HC4 (zinc finger)"/>
    <property type="match status" value="1"/>
</dbReference>
<evidence type="ECO:0000256" key="6">
    <source>
        <dbReference type="SAM" id="MobiDB-lite"/>
    </source>
</evidence>
<dbReference type="PROSITE" id="PS00972">
    <property type="entry name" value="USP_1"/>
    <property type="match status" value="1"/>
</dbReference>
<dbReference type="InterPro" id="IPR018200">
    <property type="entry name" value="USP_CS"/>
</dbReference>
<keyword evidence="10" id="KW-1185">Reference proteome</keyword>
<dbReference type="InterPro" id="IPR013083">
    <property type="entry name" value="Znf_RING/FYVE/PHD"/>
</dbReference>
<feature type="domain" description="USP" evidence="7">
    <location>
        <begin position="165"/>
        <end position="491"/>
    </location>
</feature>
<dbReference type="InParanoid" id="A0A409XXH1"/>
<dbReference type="InterPro" id="IPR001394">
    <property type="entry name" value="Peptidase_C19_UCH"/>
</dbReference>
<dbReference type="Pfam" id="PF02148">
    <property type="entry name" value="zf-UBP"/>
    <property type="match status" value="1"/>
</dbReference>
<gene>
    <name evidence="9" type="ORF">CVT26_008476</name>
</gene>
<comment type="similarity">
    <text evidence="5">Belongs to the peptidase C19 family.</text>
</comment>
<organism evidence="9 10">
    <name type="scientific">Gymnopilus dilepis</name>
    <dbReference type="NCBI Taxonomy" id="231916"/>
    <lineage>
        <taxon>Eukaryota</taxon>
        <taxon>Fungi</taxon>
        <taxon>Dikarya</taxon>
        <taxon>Basidiomycota</taxon>
        <taxon>Agaricomycotina</taxon>
        <taxon>Agaricomycetes</taxon>
        <taxon>Agaricomycetidae</taxon>
        <taxon>Agaricales</taxon>
        <taxon>Agaricineae</taxon>
        <taxon>Hymenogastraceae</taxon>
        <taxon>Gymnopilus</taxon>
    </lineage>
</organism>
<dbReference type="PANTHER" id="PTHR24006:SF937">
    <property type="entry name" value="UBIQUITIN CARBOXYL-TERMINAL HYDROLASE"/>
    <property type="match status" value="1"/>
</dbReference>
<comment type="catalytic activity">
    <reaction evidence="5">
        <text>Thiol-dependent hydrolysis of ester, thioester, amide, peptide and isopeptide bonds formed by the C-terminal Gly of ubiquitin (a 76-residue protein attached to proteins as an intracellular targeting signal).</text>
        <dbReference type="EC" id="3.4.19.12"/>
    </reaction>
</comment>
<dbReference type="EC" id="3.4.19.12" evidence="5"/>
<dbReference type="GO" id="GO:0005829">
    <property type="term" value="C:cytosol"/>
    <property type="evidence" value="ECO:0007669"/>
    <property type="project" value="TreeGrafter"/>
</dbReference>
<dbReference type="GO" id="GO:0005634">
    <property type="term" value="C:nucleus"/>
    <property type="evidence" value="ECO:0007669"/>
    <property type="project" value="TreeGrafter"/>
</dbReference>
<dbReference type="Gene3D" id="3.90.70.10">
    <property type="entry name" value="Cysteine proteinases"/>
    <property type="match status" value="1"/>
</dbReference>
<evidence type="ECO:0000256" key="3">
    <source>
        <dbReference type="ARBA" id="ARBA00022833"/>
    </source>
</evidence>
<name>A0A409XXH1_9AGAR</name>
<dbReference type="PROSITE" id="PS50235">
    <property type="entry name" value="USP_3"/>
    <property type="match status" value="1"/>
</dbReference>
<evidence type="ECO:0000256" key="4">
    <source>
        <dbReference type="PROSITE-ProRule" id="PRU00502"/>
    </source>
</evidence>
<dbReference type="GO" id="GO:0008270">
    <property type="term" value="F:zinc ion binding"/>
    <property type="evidence" value="ECO:0007669"/>
    <property type="project" value="UniProtKB-KW"/>
</dbReference>
<dbReference type="SUPFAM" id="SSF54001">
    <property type="entry name" value="Cysteine proteinases"/>
    <property type="match status" value="1"/>
</dbReference>